<dbReference type="EMBL" id="MAAO01000006">
    <property type="protein sequence ID" value="OUR96177.1"/>
    <property type="molecule type" value="Genomic_DNA"/>
</dbReference>
<dbReference type="GO" id="GO:0051536">
    <property type="term" value="F:iron-sulfur cluster binding"/>
    <property type="evidence" value="ECO:0007669"/>
    <property type="project" value="InterPro"/>
</dbReference>
<dbReference type="PANTHER" id="PTHR11178">
    <property type="entry name" value="IRON-SULFUR CLUSTER SCAFFOLD PROTEIN NFU-RELATED"/>
    <property type="match status" value="1"/>
</dbReference>
<dbReference type="AlphaFoldDB" id="A0A1Y5F5L9"/>
<evidence type="ECO:0000313" key="3">
    <source>
        <dbReference type="Proteomes" id="UP000196531"/>
    </source>
</evidence>
<evidence type="ECO:0000313" key="2">
    <source>
        <dbReference type="EMBL" id="OUR96177.1"/>
    </source>
</evidence>
<dbReference type="Pfam" id="PF01106">
    <property type="entry name" value="NifU"/>
    <property type="match status" value="1"/>
</dbReference>
<dbReference type="Proteomes" id="UP000196531">
    <property type="component" value="Unassembled WGS sequence"/>
</dbReference>
<sequence length="85" mass="9262">MIRKIESLLDEQIRPALAAHGGNVEVIDIDNGKLFLKLSGGCQGCSSSSATLKDGIERLIKETFPEIEEVIDLTDHDSGDNPYFS</sequence>
<feature type="domain" description="NIF system FeS cluster assembly NifU C-terminal" evidence="1">
    <location>
        <begin position="5"/>
        <end position="71"/>
    </location>
</feature>
<name>A0A1Y5F5L9_9BACT</name>
<dbReference type="GO" id="GO:0005506">
    <property type="term" value="F:iron ion binding"/>
    <property type="evidence" value="ECO:0007669"/>
    <property type="project" value="InterPro"/>
</dbReference>
<dbReference type="SUPFAM" id="SSF117916">
    <property type="entry name" value="Fe-S cluster assembly (FSCA) domain-like"/>
    <property type="match status" value="1"/>
</dbReference>
<comment type="caution">
    <text evidence="2">The sequence shown here is derived from an EMBL/GenBank/DDBJ whole genome shotgun (WGS) entry which is preliminary data.</text>
</comment>
<dbReference type="InterPro" id="IPR001075">
    <property type="entry name" value="NIF_FeS_clus_asmbl_NifU_C"/>
</dbReference>
<dbReference type="Gene3D" id="3.30.300.130">
    <property type="entry name" value="Fe-S cluster assembly (FSCA)"/>
    <property type="match status" value="1"/>
</dbReference>
<dbReference type="InterPro" id="IPR034904">
    <property type="entry name" value="FSCA_dom_sf"/>
</dbReference>
<dbReference type="GO" id="GO:0016226">
    <property type="term" value="P:iron-sulfur cluster assembly"/>
    <property type="evidence" value="ECO:0007669"/>
    <property type="project" value="InterPro"/>
</dbReference>
<gene>
    <name evidence="2" type="ORF">A9Q84_07395</name>
</gene>
<organism evidence="2 3">
    <name type="scientific">Halobacteriovorax marinus</name>
    <dbReference type="NCBI Taxonomy" id="97084"/>
    <lineage>
        <taxon>Bacteria</taxon>
        <taxon>Pseudomonadati</taxon>
        <taxon>Bdellovibrionota</taxon>
        <taxon>Bacteriovoracia</taxon>
        <taxon>Bacteriovoracales</taxon>
        <taxon>Halobacteriovoraceae</taxon>
        <taxon>Halobacteriovorax</taxon>
    </lineage>
</organism>
<evidence type="ECO:0000259" key="1">
    <source>
        <dbReference type="Pfam" id="PF01106"/>
    </source>
</evidence>
<proteinExistence type="predicted"/>
<reference evidence="3" key="1">
    <citation type="journal article" date="2017" name="Proc. Natl. Acad. Sci. U.S.A.">
        <title>Simulation of Deepwater Horizon oil plume reveals substrate specialization within a complex community of hydrocarbon-degraders.</title>
        <authorList>
            <person name="Hu P."/>
            <person name="Dubinsky E.A."/>
            <person name="Probst A.J."/>
            <person name="Wang J."/>
            <person name="Sieber C.M.K."/>
            <person name="Tom L.M."/>
            <person name="Gardinali P."/>
            <person name="Banfield J.F."/>
            <person name="Atlas R.M."/>
            <person name="Andersen G.L."/>
        </authorList>
    </citation>
    <scope>NUCLEOTIDE SEQUENCE [LARGE SCALE GENOMIC DNA]</scope>
</reference>
<accession>A0A1Y5F5L9</accession>
<dbReference type="PANTHER" id="PTHR11178:SF51">
    <property type="entry name" value="FE_S BIOGENESIS PROTEIN NFUA"/>
    <property type="match status" value="1"/>
</dbReference>
<protein>
    <recommendedName>
        <fullName evidence="1">NIF system FeS cluster assembly NifU C-terminal domain-containing protein</fullName>
    </recommendedName>
</protein>